<keyword evidence="2" id="KW-1185">Reference proteome</keyword>
<evidence type="ECO:0000313" key="1">
    <source>
        <dbReference type="EMBL" id="SMC37155.1"/>
    </source>
</evidence>
<gene>
    <name evidence="1" type="ORF">SAMN06297251_101458</name>
</gene>
<dbReference type="STRING" id="937218.SAMN06297251_101458"/>
<proteinExistence type="predicted"/>
<dbReference type="AlphaFoldDB" id="A0A1W1YLS9"/>
<dbReference type="EMBL" id="FWXR01000001">
    <property type="protein sequence ID" value="SMC37155.1"/>
    <property type="molecule type" value="Genomic_DNA"/>
</dbReference>
<reference evidence="1 2" key="1">
    <citation type="submission" date="2017-04" db="EMBL/GenBank/DDBJ databases">
        <authorList>
            <person name="Afonso C.L."/>
            <person name="Miller P.J."/>
            <person name="Scott M.A."/>
            <person name="Spackman E."/>
            <person name="Goraichik I."/>
            <person name="Dimitrov K.M."/>
            <person name="Suarez D.L."/>
            <person name="Swayne D.E."/>
        </authorList>
    </citation>
    <scope>NUCLEOTIDE SEQUENCE [LARGE SCALE GENOMIC DNA]</scope>
    <source>
        <strain evidence="1 2">CGMCC 1.10972</strain>
    </source>
</reference>
<name>A0A1W1YLS9_9HYPH</name>
<organism evidence="1 2">
    <name type="scientific">Fulvimarina manganoxydans</name>
    <dbReference type="NCBI Taxonomy" id="937218"/>
    <lineage>
        <taxon>Bacteria</taxon>
        <taxon>Pseudomonadati</taxon>
        <taxon>Pseudomonadota</taxon>
        <taxon>Alphaproteobacteria</taxon>
        <taxon>Hyphomicrobiales</taxon>
        <taxon>Aurantimonadaceae</taxon>
        <taxon>Fulvimarina</taxon>
    </lineage>
</organism>
<accession>A0A1W1YLS9</accession>
<protein>
    <submittedName>
        <fullName evidence="1">Uncharacterized protein</fullName>
    </submittedName>
</protein>
<evidence type="ECO:0000313" key="2">
    <source>
        <dbReference type="Proteomes" id="UP000192656"/>
    </source>
</evidence>
<dbReference type="Proteomes" id="UP000192656">
    <property type="component" value="Unassembled WGS sequence"/>
</dbReference>
<sequence>MPWQETEEHNRRLHEALSELAAEKGALVRLAGALNADPRATATDSTRRGGQHQDRKDLIAASTLARWQQEGLARLTNAQSHKKRIVFEFLERSESFRTSIYNPAPDLPEGFAAFIAAQQKTLSQLRFSRLNNLDGTYRLYRRAWTTPARRDRVLISRLIITTVGGLTRYREEQTYRDEARGGILIEEADEGLVFNSGTNLFLFGFGEEEPRVKFYAIHAWRPMVDGNRPVQELRGTVIAVAWEGPHPGYSFVAYRADDPLFAPEIVLANAVDAEICSWIGCEASDQKRF</sequence>